<evidence type="ECO:0008006" key="3">
    <source>
        <dbReference type="Google" id="ProtNLM"/>
    </source>
</evidence>
<dbReference type="Proteomes" id="UP000283077">
    <property type="component" value="Unassembled WGS sequence"/>
</dbReference>
<dbReference type="EMBL" id="SACS01000007">
    <property type="protein sequence ID" value="RVU39948.1"/>
    <property type="molecule type" value="Genomic_DNA"/>
</dbReference>
<sequence length="289" mass="33008">MQLLIRFGLLFLLGIGAAGHTMANQMWLLLNNHSDSRDGRGDVDIQILSLLQQVAAPELQIEPIRLGDARSWLLLRQHPNYCAMSKIWTPERAEFLHFSASPTSVYPPLLLISDRHFGGEVIDFQRLLHQQPKLKIGLVQGRSYGENLDALLKQFPNNFYQRGGEFAAETLLQMLSKQRLDAIIEFAATVRSHETQVPQSRQFIRHRLQDQPVIKGFLVCHKSPTGQLLIDLINQKMQLPQYRNTVFKLHQDYFDAEDFALISNDLQQIFSPQLTGLYPKSLKIRVGGN</sequence>
<keyword evidence="2" id="KW-1185">Reference proteome</keyword>
<evidence type="ECO:0000313" key="2">
    <source>
        <dbReference type="Proteomes" id="UP000283077"/>
    </source>
</evidence>
<gene>
    <name evidence="1" type="ORF">EOE67_08545</name>
</gene>
<evidence type="ECO:0000313" key="1">
    <source>
        <dbReference type="EMBL" id="RVU39948.1"/>
    </source>
</evidence>
<dbReference type="OrthoDB" id="5760642at2"/>
<name>A0A437QZK1_9GAMM</name>
<organism evidence="1 2">
    <name type="scientific">Rheinheimera riviphila</name>
    <dbReference type="NCBI Taxonomy" id="1834037"/>
    <lineage>
        <taxon>Bacteria</taxon>
        <taxon>Pseudomonadati</taxon>
        <taxon>Pseudomonadota</taxon>
        <taxon>Gammaproteobacteria</taxon>
        <taxon>Chromatiales</taxon>
        <taxon>Chromatiaceae</taxon>
        <taxon>Rheinheimera</taxon>
    </lineage>
</organism>
<dbReference type="AlphaFoldDB" id="A0A437QZK1"/>
<proteinExistence type="predicted"/>
<reference evidence="1 2" key="1">
    <citation type="submission" date="2019-01" db="EMBL/GenBank/DDBJ databases">
        <authorList>
            <person name="Chen W.-M."/>
        </authorList>
    </citation>
    <scope>NUCLEOTIDE SEQUENCE [LARGE SCALE GENOMIC DNA]</scope>
    <source>
        <strain evidence="1 2">KYPC3</strain>
    </source>
</reference>
<protein>
    <recommendedName>
        <fullName evidence="3">Transporter substrate-binding domain-containing protein</fullName>
    </recommendedName>
</protein>
<dbReference type="RefSeq" id="WP_127698678.1">
    <property type="nucleotide sequence ID" value="NZ_SACS01000007.1"/>
</dbReference>
<accession>A0A437QZK1</accession>
<dbReference type="SUPFAM" id="SSF53850">
    <property type="entry name" value="Periplasmic binding protein-like II"/>
    <property type="match status" value="1"/>
</dbReference>
<comment type="caution">
    <text evidence="1">The sequence shown here is derived from an EMBL/GenBank/DDBJ whole genome shotgun (WGS) entry which is preliminary data.</text>
</comment>